<sequence length="219" mass="24521">MAEFEYTQWRHRWPEVVVKRRTDEAVELLTRYYAVTAAGRPAYSGSQFEAMAALNSDPNSIGPADFTAASMLSVNIPAQAAIRLLSRDANEITALLHHIPVDVDIITIDPNDLVPGGPASLLWQLLRRGNDGMGRTRTSKLIAAKRPRLIPIWDSFVEQATGLDTSDYWRQFQAVLAADDRAIWTWLTQIRSAVPNVPAAVSNLRLLDVLLWMTVDQQR</sequence>
<dbReference type="Proteomes" id="UP000093962">
    <property type="component" value="Unassembled WGS sequence"/>
</dbReference>
<protein>
    <submittedName>
        <fullName evidence="1">Uncharacterized protein</fullName>
    </submittedName>
</protein>
<dbReference type="RefSeq" id="WP_064859899.1">
    <property type="nucleotide sequence ID" value="NZ_JAPMJT010000002.1"/>
</dbReference>
<dbReference type="AlphaFoldDB" id="A0A1A0MHM3"/>
<dbReference type="OrthoDB" id="5178186at2"/>
<reference evidence="1 2" key="1">
    <citation type="submission" date="2016-06" db="EMBL/GenBank/DDBJ databases">
        <authorList>
            <person name="Kjaerup R.B."/>
            <person name="Dalgaard T.S."/>
            <person name="Juul-Madsen H.R."/>
        </authorList>
    </citation>
    <scope>NUCLEOTIDE SEQUENCE [LARGE SCALE GENOMIC DNA]</scope>
    <source>
        <strain evidence="1 2">1199456.5</strain>
    </source>
</reference>
<accession>A0A1A0MHM3</accession>
<comment type="caution">
    <text evidence="1">The sequence shown here is derived from an EMBL/GenBank/DDBJ whole genome shotgun (WGS) entry which is preliminary data.</text>
</comment>
<proteinExistence type="predicted"/>
<organism evidence="1 2">
    <name type="scientific">Mycolicibacterium mucogenicum</name>
    <name type="common">Mycobacterium mucogenicum</name>
    <dbReference type="NCBI Taxonomy" id="56689"/>
    <lineage>
        <taxon>Bacteria</taxon>
        <taxon>Bacillati</taxon>
        <taxon>Actinomycetota</taxon>
        <taxon>Actinomycetes</taxon>
        <taxon>Mycobacteriales</taxon>
        <taxon>Mycobacteriaceae</taxon>
        <taxon>Mycolicibacterium</taxon>
    </lineage>
</organism>
<dbReference type="Pfam" id="PF19827">
    <property type="entry name" value="DUF6308"/>
    <property type="match status" value="1"/>
</dbReference>
<name>A0A1A0MHM3_MYCMU</name>
<gene>
    <name evidence="1" type="ORF">A5642_26035</name>
</gene>
<evidence type="ECO:0000313" key="1">
    <source>
        <dbReference type="EMBL" id="OBA84298.1"/>
    </source>
</evidence>
<dbReference type="EMBL" id="LZSF01000198">
    <property type="protein sequence ID" value="OBA84298.1"/>
    <property type="molecule type" value="Genomic_DNA"/>
</dbReference>
<dbReference type="InterPro" id="IPR046275">
    <property type="entry name" value="DUF6308"/>
</dbReference>
<evidence type="ECO:0000313" key="2">
    <source>
        <dbReference type="Proteomes" id="UP000093962"/>
    </source>
</evidence>